<dbReference type="SUPFAM" id="SSF52218">
    <property type="entry name" value="Flavoproteins"/>
    <property type="match status" value="1"/>
</dbReference>
<evidence type="ECO:0008006" key="3">
    <source>
        <dbReference type="Google" id="ProtNLM"/>
    </source>
</evidence>
<evidence type="ECO:0000313" key="2">
    <source>
        <dbReference type="Proteomes" id="UP000478463"/>
    </source>
</evidence>
<sequence>MTVRRVLLLCGSPRPSGSNSAALLNGLRDRLDGRAETTLCRAADVLKESRGPSAAEVLAFDAAVLAFPLYVDGVPASLYDPLEAIGRAAANDPGAARTLRFHAIANNGFYEARQNAVALDMLGSWCDACGIARGRSLALGAGEMAQAAPIGRGPLTSLGKALDWLADDVTEGRPGEPLFVEPDFPRALYQLAGHAQWKRQAKANGLKPKELLWRG</sequence>
<evidence type="ECO:0000313" key="1">
    <source>
        <dbReference type="EMBL" id="QOS67683.1"/>
    </source>
</evidence>
<proteinExistence type="predicted"/>
<organism evidence="1 2">
    <name type="scientific">Eggerthella guodeyinii</name>
    <dbReference type="NCBI Taxonomy" id="2690837"/>
    <lineage>
        <taxon>Bacteria</taxon>
        <taxon>Bacillati</taxon>
        <taxon>Actinomycetota</taxon>
        <taxon>Coriobacteriia</taxon>
        <taxon>Eggerthellales</taxon>
        <taxon>Eggerthellaceae</taxon>
        <taxon>Eggerthella</taxon>
    </lineage>
</organism>
<dbReference type="RefSeq" id="WP_160941176.1">
    <property type="nucleotide sequence ID" value="NZ_CP063310.1"/>
</dbReference>
<dbReference type="InterPro" id="IPR029039">
    <property type="entry name" value="Flavoprotein-like_sf"/>
</dbReference>
<dbReference type="KEGG" id="egd:GS424_014410"/>
<dbReference type="EMBL" id="CP063310">
    <property type="protein sequence ID" value="QOS67683.1"/>
    <property type="molecule type" value="Genomic_DNA"/>
</dbReference>
<name>A0A6L7ING9_9ACTN</name>
<reference evidence="1 2" key="1">
    <citation type="submission" date="2020-10" db="EMBL/GenBank/DDBJ databases">
        <title>Eggerthella sp. nov., isolated from human feces.</title>
        <authorList>
            <person name="Yajun G."/>
        </authorList>
    </citation>
    <scope>NUCLEOTIDE SEQUENCE [LARGE SCALE GENOMIC DNA]</scope>
    <source>
        <strain evidence="1 2">HF-1101</strain>
    </source>
</reference>
<accession>A0A6L7ING9</accession>
<dbReference type="AlphaFoldDB" id="A0A6L7ING9"/>
<dbReference type="Proteomes" id="UP000478463">
    <property type="component" value="Chromosome"/>
</dbReference>
<dbReference type="Gene3D" id="3.40.50.360">
    <property type="match status" value="1"/>
</dbReference>
<protein>
    <recommendedName>
        <fullName evidence="3">NADPH-dependent FMN reductase-like domain-containing protein</fullName>
    </recommendedName>
</protein>
<gene>
    <name evidence="1" type="ORF">GS424_014410</name>
</gene>